<accession>A0A5B8KBA5</accession>
<dbReference type="RefSeq" id="WP_146308804.1">
    <property type="nucleotide sequence ID" value="NZ_CP041663.1"/>
</dbReference>
<dbReference type="EMBL" id="CP041663">
    <property type="protein sequence ID" value="QDY88337.1"/>
    <property type="molecule type" value="Genomic_DNA"/>
</dbReference>
<gene>
    <name evidence="1" type="ORF">FOY43_01505</name>
</gene>
<organism evidence="1 2">
    <name type="scientific">Mycoplasma anserisalpingitidis</name>
    <dbReference type="NCBI Taxonomy" id="519450"/>
    <lineage>
        <taxon>Bacteria</taxon>
        <taxon>Bacillati</taxon>
        <taxon>Mycoplasmatota</taxon>
        <taxon>Mollicutes</taxon>
        <taxon>Mycoplasmataceae</taxon>
        <taxon>Mycoplasma</taxon>
    </lineage>
</organism>
<dbReference type="OrthoDB" id="400006at2"/>
<dbReference type="Proteomes" id="UP000317512">
    <property type="component" value="Chromosome"/>
</dbReference>
<name>A0A5B8KBA5_9MOLU</name>
<protein>
    <submittedName>
        <fullName evidence="1">Uncharacterized protein</fullName>
    </submittedName>
</protein>
<evidence type="ECO:0000313" key="2">
    <source>
        <dbReference type="Proteomes" id="UP000317512"/>
    </source>
</evidence>
<dbReference type="AlphaFoldDB" id="A0A5B8KBA5"/>
<sequence length="515" mass="59075">MKIKTKILLATPLVAVPLVTTLSIVGRKDFVTTKNEIYNAIENYNQVYTLVSNFDEEKGKEILESFRSDSNILDFIYNINQYQNIDDLVDKIYDLKLTKNQMLFLVYKINWYFSSSKNSTTKTGVIIHEKKTKEEGYLSIGFNNGKSGSEKSDTKFKLEDKNGNFIKISGYTHSYSIDNFFAEDVSYIHWSNQYIFNYFFTKILGDQSKSNKFFDDFLDQIVKAEINENELIESANKLASSYVNVEKLEIRLSDLNEKNPAIVLFSSVGKIINSIIKFHNKSRPLYQQPNRIIDIISSLVDDPKNAKLVREKLTEMLNDVDKNVLNRNNTLNLNNYKILWKSAISIYQAYLLADSINLAVKEGYLSSKAAVEILGNALRLASTLMSTTPADPFFMFASGIYDLTVWFLKIIPTGNGYTVYENFNDCGLNDWNFQLKNNADTIYKTALNFSNQLHNGVVWKVTDGWFSYPELYIAKTNEYNSEVNNEPNDSEFQHLTPGTSFNFGNFVEEGFPNKK</sequence>
<proteinExistence type="predicted"/>
<reference evidence="2" key="1">
    <citation type="submission" date="2019-07" db="EMBL/GenBank/DDBJ databases">
        <title>Complete genome sequences of three Mycoplasma sp. 1220 strains.</title>
        <authorList>
            <person name="Grozner D."/>
            <person name="Forro B."/>
            <person name="Kovacs A.B."/>
            <person name="Marton S."/>
            <person name="Banyai K."/>
            <person name="Kreizinger Z."/>
            <person name="Sulyok K.M."/>
            <person name="Gyuranecz M."/>
        </authorList>
    </citation>
    <scope>NUCLEOTIDE SEQUENCE [LARGE SCALE GENOMIC DNA]</scope>
    <source>
        <strain evidence="2">MYCAV93</strain>
    </source>
</reference>
<evidence type="ECO:0000313" key="1">
    <source>
        <dbReference type="EMBL" id="QDY88337.1"/>
    </source>
</evidence>